<accession>A0A8B6J4E6</accession>
<evidence type="ECO:0000313" key="1">
    <source>
        <dbReference type="EMBL" id="VHD10106.1"/>
    </source>
</evidence>
<evidence type="ECO:0000313" key="2">
    <source>
        <dbReference type="Proteomes" id="UP000353394"/>
    </source>
</evidence>
<name>A0A8B6J4E6_STRPY</name>
<proteinExistence type="predicted"/>
<dbReference type="RefSeq" id="WP_019418820.1">
    <property type="nucleotide sequence ID" value="NZ_SJLH01000042.1"/>
</dbReference>
<gene>
    <name evidence="1" type="ORF">SAMEA1711581_01075</name>
</gene>
<dbReference type="EMBL" id="CAAIJW010000006">
    <property type="protein sequence ID" value="VHD10106.1"/>
    <property type="molecule type" value="Genomic_DNA"/>
</dbReference>
<organism evidence="1 2">
    <name type="scientific">Streptococcus pyogenes</name>
    <dbReference type="NCBI Taxonomy" id="1314"/>
    <lineage>
        <taxon>Bacteria</taxon>
        <taxon>Bacillati</taxon>
        <taxon>Bacillota</taxon>
        <taxon>Bacilli</taxon>
        <taxon>Lactobacillales</taxon>
        <taxon>Streptococcaceae</taxon>
        <taxon>Streptococcus</taxon>
    </lineage>
</organism>
<sequence length="43" mass="5149">MNEITFTLYCTTSEEAITEVKKLKEAHPKDRLRFNVNIKPEFY</sequence>
<protein>
    <submittedName>
        <fullName evidence="1">Uncharacterized protein</fullName>
    </submittedName>
</protein>
<comment type="caution">
    <text evidence="1">The sequence shown here is derived from an EMBL/GenBank/DDBJ whole genome shotgun (WGS) entry which is preliminary data.</text>
</comment>
<dbReference type="AlphaFoldDB" id="A0A8B6J4E6"/>
<reference evidence="1 2" key="1">
    <citation type="submission" date="2019-04" db="EMBL/GenBank/DDBJ databases">
        <authorList>
            <consortium name="Pathogen Informatics"/>
        </authorList>
    </citation>
    <scope>NUCLEOTIDE SEQUENCE [LARGE SCALE GENOMIC DNA]</scope>
    <source>
        <strain evidence="1 2">K36395</strain>
    </source>
</reference>
<dbReference type="Proteomes" id="UP000353394">
    <property type="component" value="Unassembled WGS sequence"/>
</dbReference>